<sequence>MVFFIIGRVNSGKSTKLLGLYKRKKCGDGFILKKVHVKQKLWGYRIRRLSTEEEEDFATWRDNIPKKWHEAFVYGPFSFSKKGIEFADKIVDEIISK</sequence>
<evidence type="ECO:0000313" key="1">
    <source>
        <dbReference type="EMBL" id="HHF58538.1"/>
    </source>
</evidence>
<feature type="non-terminal residue" evidence="1">
    <location>
        <position position="97"/>
    </location>
</feature>
<organism evidence="1">
    <name type="scientific">candidate division WOR-3 bacterium</name>
    <dbReference type="NCBI Taxonomy" id="2052148"/>
    <lineage>
        <taxon>Bacteria</taxon>
        <taxon>Bacteria division WOR-3</taxon>
    </lineage>
</organism>
<dbReference type="InterPro" id="IPR027417">
    <property type="entry name" value="P-loop_NTPase"/>
</dbReference>
<dbReference type="Gene3D" id="3.40.50.300">
    <property type="entry name" value="P-loop containing nucleotide triphosphate hydrolases"/>
    <property type="match status" value="1"/>
</dbReference>
<reference evidence="1" key="1">
    <citation type="journal article" date="2020" name="mSystems">
        <title>Genome- and Community-Level Interaction Insights into Carbon Utilization and Element Cycling Functions of Hydrothermarchaeota in Hydrothermal Sediment.</title>
        <authorList>
            <person name="Zhou Z."/>
            <person name="Liu Y."/>
            <person name="Xu W."/>
            <person name="Pan J."/>
            <person name="Luo Z.H."/>
            <person name="Li M."/>
        </authorList>
    </citation>
    <scope>NUCLEOTIDE SEQUENCE [LARGE SCALE GENOMIC DNA]</scope>
    <source>
        <strain evidence="1">HyVt-94</strain>
    </source>
</reference>
<proteinExistence type="predicted"/>
<dbReference type="EMBL" id="DRTV01000267">
    <property type="protein sequence ID" value="HHF58538.1"/>
    <property type="molecule type" value="Genomic_DNA"/>
</dbReference>
<accession>A0A7C5MAQ6</accession>
<name>A0A7C5MAQ6_UNCW3</name>
<protein>
    <submittedName>
        <fullName evidence="1">Uncharacterized protein</fullName>
    </submittedName>
</protein>
<dbReference type="AlphaFoldDB" id="A0A7C5MAQ6"/>
<comment type="caution">
    <text evidence="1">The sequence shown here is derived from an EMBL/GenBank/DDBJ whole genome shotgun (WGS) entry which is preliminary data.</text>
</comment>
<dbReference type="Proteomes" id="UP000886014">
    <property type="component" value="Unassembled WGS sequence"/>
</dbReference>
<gene>
    <name evidence="1" type="ORF">ENL41_03840</name>
</gene>